<feature type="domain" description="HTH cro/C1-type" evidence="1">
    <location>
        <begin position="1"/>
        <end position="39"/>
    </location>
</feature>
<dbReference type="EMBL" id="JAJNEC010000004">
    <property type="protein sequence ID" value="MCD2422097.1"/>
    <property type="molecule type" value="Genomic_DNA"/>
</dbReference>
<dbReference type="CDD" id="cd00093">
    <property type="entry name" value="HTH_XRE"/>
    <property type="match status" value="1"/>
</dbReference>
<dbReference type="InterPro" id="IPR010982">
    <property type="entry name" value="Lambda_DNA-bd_dom_sf"/>
</dbReference>
<keyword evidence="3" id="KW-1185">Reference proteome</keyword>
<organism evidence="2 3">
    <name type="scientific">Niabella pedocola</name>
    <dbReference type="NCBI Taxonomy" id="1752077"/>
    <lineage>
        <taxon>Bacteria</taxon>
        <taxon>Pseudomonadati</taxon>
        <taxon>Bacteroidota</taxon>
        <taxon>Chitinophagia</taxon>
        <taxon>Chitinophagales</taxon>
        <taxon>Chitinophagaceae</taxon>
        <taxon>Niabella</taxon>
    </lineage>
</organism>
<dbReference type="RefSeq" id="WP_231003000.1">
    <property type="nucleotide sequence ID" value="NZ_JAJNEC010000004.1"/>
</dbReference>
<name>A0ABS8PLW5_9BACT</name>
<evidence type="ECO:0000259" key="1">
    <source>
        <dbReference type="PROSITE" id="PS50943"/>
    </source>
</evidence>
<dbReference type="SUPFAM" id="SSF47413">
    <property type="entry name" value="lambda repressor-like DNA-binding domains"/>
    <property type="match status" value="1"/>
</dbReference>
<reference evidence="2 3" key="1">
    <citation type="submission" date="2021-11" db="EMBL/GenBank/DDBJ databases">
        <title>Genomic of Niabella pedocola.</title>
        <authorList>
            <person name="Wu T."/>
        </authorList>
    </citation>
    <scope>NUCLEOTIDE SEQUENCE [LARGE SCALE GENOMIC DNA]</scope>
    <source>
        <strain evidence="2 3">JCM 31011</strain>
    </source>
</reference>
<evidence type="ECO:0000313" key="2">
    <source>
        <dbReference type="EMBL" id="MCD2422097.1"/>
    </source>
</evidence>
<protein>
    <submittedName>
        <fullName evidence="2">Helix-turn-helix domain-containing protein</fullName>
    </submittedName>
</protein>
<accession>A0ABS8PLW5</accession>
<gene>
    <name evidence="2" type="ORF">LQ567_04940</name>
</gene>
<dbReference type="Pfam" id="PF01381">
    <property type="entry name" value="HTH_3"/>
    <property type="match status" value="1"/>
</dbReference>
<proteinExistence type="predicted"/>
<dbReference type="PROSITE" id="PS50943">
    <property type="entry name" value="HTH_CROC1"/>
    <property type="match status" value="1"/>
</dbReference>
<comment type="caution">
    <text evidence="2">The sequence shown here is derived from an EMBL/GenBank/DDBJ whole genome shotgun (WGS) entry which is preliminary data.</text>
</comment>
<dbReference type="Gene3D" id="1.10.260.40">
    <property type="entry name" value="lambda repressor-like DNA-binding domains"/>
    <property type="match status" value="1"/>
</dbReference>
<dbReference type="Proteomes" id="UP001199816">
    <property type="component" value="Unassembled WGS sequence"/>
</dbReference>
<dbReference type="InterPro" id="IPR001387">
    <property type="entry name" value="Cro/C1-type_HTH"/>
</dbReference>
<evidence type="ECO:0000313" key="3">
    <source>
        <dbReference type="Proteomes" id="UP001199816"/>
    </source>
</evidence>
<sequence>MIYFRQQTTFSQTELAALLDVSKSSISMHEKGGRSLPLEAERQLLALQKAWTLFLQEPPFADYAFIATSTGFTRLRSLLNTCTQRAAADAVRYSQQLEKIRDTCKTLERKQRFLRYLMQQESPAAIPQPVLKNLELEIRNRLKNCSMEHQRILIFRINLSTALQQVALAAGKGLP</sequence>